<dbReference type="EnsemblMetazoa" id="Aqu2.1.43250_001">
    <property type="protein sequence ID" value="Aqu2.1.43250_001"/>
    <property type="gene ID" value="Aqu2.1.43250"/>
</dbReference>
<dbReference type="AlphaFoldDB" id="A0A1X7VTS5"/>
<evidence type="ECO:0000256" key="1">
    <source>
        <dbReference type="SAM" id="Phobius"/>
    </source>
</evidence>
<reference evidence="2" key="1">
    <citation type="submission" date="2017-05" db="UniProtKB">
        <authorList>
            <consortium name="EnsemblMetazoa"/>
        </authorList>
    </citation>
    <scope>IDENTIFICATION</scope>
</reference>
<protein>
    <submittedName>
        <fullName evidence="2">Uncharacterized protein</fullName>
    </submittedName>
</protein>
<feature type="transmembrane region" description="Helical" evidence="1">
    <location>
        <begin position="77"/>
        <end position="107"/>
    </location>
</feature>
<keyword evidence="1" id="KW-0812">Transmembrane</keyword>
<proteinExistence type="predicted"/>
<accession>A0A1X7VTS5</accession>
<evidence type="ECO:0000313" key="2">
    <source>
        <dbReference type="EnsemblMetazoa" id="Aqu2.1.43250_001"/>
    </source>
</evidence>
<feature type="transmembrane region" description="Helical" evidence="1">
    <location>
        <begin position="128"/>
        <end position="153"/>
    </location>
</feature>
<organism evidence="2">
    <name type="scientific">Amphimedon queenslandica</name>
    <name type="common">Sponge</name>
    <dbReference type="NCBI Taxonomy" id="400682"/>
    <lineage>
        <taxon>Eukaryota</taxon>
        <taxon>Metazoa</taxon>
        <taxon>Porifera</taxon>
        <taxon>Demospongiae</taxon>
        <taxon>Heteroscleromorpha</taxon>
        <taxon>Haplosclerida</taxon>
        <taxon>Niphatidae</taxon>
        <taxon>Amphimedon</taxon>
    </lineage>
</organism>
<dbReference type="InParanoid" id="A0A1X7VTS5"/>
<sequence length="159" mass="17219">MLFLSPLESQPPPGHQLTLQPMAARTHFVVTEQYQVPPVSPNVIPPPPTTASHGITVSQPLQSMQMQSSGDYSLGDYYLGFSIFLTVFCFFCGAFLVLLCTIPAMIFAYKSKDEELRGDAVAAENSRCVSMVFNIGGMIVGGVVITAISYVALTLTSYK</sequence>
<keyword evidence="1" id="KW-1133">Transmembrane helix</keyword>
<name>A0A1X7VTS5_AMPQE</name>
<keyword evidence="1" id="KW-0472">Membrane</keyword>